<dbReference type="AlphaFoldDB" id="A0A7M4DJ50"/>
<dbReference type="Proteomes" id="UP000419743">
    <property type="component" value="Unassembled WGS sequence"/>
</dbReference>
<evidence type="ECO:0000313" key="1">
    <source>
        <dbReference type="EMBL" id="VZO37034.1"/>
    </source>
</evidence>
<evidence type="ECO:0000313" key="2">
    <source>
        <dbReference type="Proteomes" id="UP000419743"/>
    </source>
</evidence>
<dbReference type="EMBL" id="CACRYJ010000029">
    <property type="protein sequence ID" value="VZO37034.1"/>
    <property type="molecule type" value="Genomic_DNA"/>
</dbReference>
<name>A0A7M4DJ50_9MICO</name>
<protein>
    <submittedName>
        <fullName evidence="1">Uncharacterized protein</fullName>
    </submittedName>
</protein>
<sequence length="41" mass="4177">MTRRRQIPPAAIARAVAGVIGPYPVRIGTDSGSIDRVGGSG</sequence>
<gene>
    <name evidence="1" type="ORF">HALOF300_02153</name>
</gene>
<accession>A0A7M4DJ50</accession>
<proteinExistence type="predicted"/>
<keyword evidence="2" id="KW-1185">Reference proteome</keyword>
<organism evidence="1 2">
    <name type="scientific">Occultella aeris</name>
    <dbReference type="NCBI Taxonomy" id="2761496"/>
    <lineage>
        <taxon>Bacteria</taxon>
        <taxon>Bacillati</taxon>
        <taxon>Actinomycetota</taxon>
        <taxon>Actinomycetes</taxon>
        <taxon>Micrococcales</taxon>
        <taxon>Ruaniaceae</taxon>
        <taxon>Occultella</taxon>
    </lineage>
</organism>
<comment type="caution">
    <text evidence="1">The sequence shown here is derived from an EMBL/GenBank/DDBJ whole genome shotgun (WGS) entry which is preliminary data.</text>
</comment>
<reference evidence="1 2" key="1">
    <citation type="submission" date="2019-11" db="EMBL/GenBank/DDBJ databases">
        <authorList>
            <person name="Criscuolo A."/>
        </authorList>
    </citation>
    <scope>NUCLEOTIDE SEQUENCE [LARGE SCALE GENOMIC DNA]</scope>
    <source>
        <strain evidence="1">CIP111667</strain>
    </source>
</reference>